<dbReference type="EMBL" id="HQ317393">
    <property type="protein sequence ID" value="AGN30228.1"/>
    <property type="molecule type" value="Genomic_DNA"/>
</dbReference>
<organism evidence="1 2">
    <name type="scientific">Vibrio phage nt-1</name>
    <dbReference type="NCBI Taxonomy" id="115992"/>
    <lineage>
        <taxon>Viruses</taxon>
        <taxon>Duplodnaviria</taxon>
        <taxon>Heunggongvirae</taxon>
        <taxon>Uroviricota</taxon>
        <taxon>Caudoviricetes</taxon>
        <taxon>Pantevenvirales</taxon>
        <taxon>Straboviridae</taxon>
        <taxon>Mylasvirus</taxon>
        <taxon>Mylasvirus persius</taxon>
    </lineage>
</organism>
<sequence length="138" mass="15439">MKKIILLGAFSAILTGCGGDWETLERVYLMQRTPAQQAIVDEWAVQCKEKELDQGLVAGCTTLAEATYANYGDRVAYATYVRNGRVYKRTPCNVDGLTEREGLVCSGKVEKIVIKSEKLLDVRPQNRDNSSIETRYVN</sequence>
<protein>
    <recommendedName>
        <fullName evidence="3">Lipoprotein</fullName>
    </recommendedName>
</protein>
<gene>
    <name evidence="1" type="ORF">VPFG_00229</name>
</gene>
<evidence type="ECO:0000313" key="1">
    <source>
        <dbReference type="EMBL" id="AGN30228.1"/>
    </source>
</evidence>
<proteinExistence type="predicted"/>
<name>R9TGJ8_9CAUD</name>
<evidence type="ECO:0008006" key="3">
    <source>
        <dbReference type="Google" id="ProtNLM"/>
    </source>
</evidence>
<evidence type="ECO:0000313" key="2">
    <source>
        <dbReference type="Proteomes" id="UP000201461"/>
    </source>
</evidence>
<dbReference type="GeneID" id="15926682"/>
<dbReference type="Proteomes" id="UP000201461">
    <property type="component" value="Segment"/>
</dbReference>
<keyword evidence="2" id="KW-1185">Reference proteome</keyword>
<dbReference type="RefSeq" id="YP_008125377.1">
    <property type="nucleotide sequence ID" value="NC_021529.2"/>
</dbReference>
<dbReference type="KEGG" id="vg:15926682"/>
<dbReference type="PROSITE" id="PS51257">
    <property type="entry name" value="PROKAR_LIPOPROTEIN"/>
    <property type="match status" value="1"/>
</dbReference>
<accession>R9TGJ8</accession>
<reference evidence="1 2" key="1">
    <citation type="journal article" date="2014" name="Genome Biol. Evol.">
        <title>Composite Conserved Promoter-Terminator Motifs (PeSLs) that Mediate Modular Shuffling in the Diverse T4-Like Myoviruses.</title>
        <authorList>
            <person name="Comeau A.M."/>
            <person name="Arbiol C."/>
            <person name="Krisch H.M."/>
        </authorList>
    </citation>
    <scope>NUCLEOTIDE SEQUENCE [LARGE SCALE GENOMIC DNA]</scope>
</reference>